<feature type="compositionally biased region" description="Basic residues" evidence="1">
    <location>
        <begin position="340"/>
        <end position="355"/>
    </location>
</feature>
<dbReference type="SUPFAM" id="SSF50182">
    <property type="entry name" value="Sm-like ribonucleoproteins"/>
    <property type="match status" value="1"/>
</dbReference>
<dbReference type="Proteomes" id="UP000277204">
    <property type="component" value="Unassembled WGS sequence"/>
</dbReference>
<feature type="compositionally biased region" description="Low complexity" evidence="1">
    <location>
        <begin position="427"/>
        <end position="438"/>
    </location>
</feature>
<organism evidence="2 3">
    <name type="scientific">Schistosoma margrebowiei</name>
    <dbReference type="NCBI Taxonomy" id="48269"/>
    <lineage>
        <taxon>Eukaryota</taxon>
        <taxon>Metazoa</taxon>
        <taxon>Spiralia</taxon>
        <taxon>Lophotrochozoa</taxon>
        <taxon>Platyhelminthes</taxon>
        <taxon>Trematoda</taxon>
        <taxon>Digenea</taxon>
        <taxon>Strigeidida</taxon>
        <taxon>Schistosomatoidea</taxon>
        <taxon>Schistosomatidae</taxon>
        <taxon>Schistosoma</taxon>
    </lineage>
</organism>
<evidence type="ECO:0000313" key="3">
    <source>
        <dbReference type="Proteomes" id="UP000277204"/>
    </source>
</evidence>
<dbReference type="InterPro" id="IPR025609">
    <property type="entry name" value="Lsm14-like_N"/>
</dbReference>
<accession>A0A183N2M5</accession>
<keyword evidence="3" id="KW-1185">Reference proteome</keyword>
<dbReference type="SMART" id="SM01271">
    <property type="entry name" value="LSM14"/>
    <property type="match status" value="1"/>
</dbReference>
<feature type="region of interest" description="Disordered" evidence="1">
    <location>
        <begin position="389"/>
        <end position="438"/>
    </location>
</feature>
<dbReference type="EMBL" id="UZAI01019224">
    <property type="protein sequence ID" value="VDP43703.1"/>
    <property type="molecule type" value="Genomic_DNA"/>
</dbReference>
<protein>
    <submittedName>
        <fullName evidence="2">Uncharacterized protein</fullName>
    </submittedName>
</protein>
<evidence type="ECO:0000313" key="2">
    <source>
        <dbReference type="EMBL" id="VDP43703.1"/>
    </source>
</evidence>
<dbReference type="PANTHER" id="PTHR13586">
    <property type="entry name" value="SCD6 PROTEIN-RELATED"/>
    <property type="match status" value="1"/>
</dbReference>
<feature type="compositionally biased region" description="Polar residues" evidence="1">
    <location>
        <begin position="410"/>
        <end position="426"/>
    </location>
</feature>
<dbReference type="Pfam" id="PF12701">
    <property type="entry name" value="LSM14"/>
    <property type="match status" value="1"/>
</dbReference>
<name>A0A183N2M5_9TREM</name>
<dbReference type="AlphaFoldDB" id="A0A183N2M5"/>
<dbReference type="STRING" id="48269.A0A183N2M5"/>
<feature type="region of interest" description="Disordered" evidence="1">
    <location>
        <begin position="340"/>
        <end position="359"/>
    </location>
</feature>
<dbReference type="InterPro" id="IPR010920">
    <property type="entry name" value="LSM_dom_sf"/>
</dbReference>
<gene>
    <name evidence="2" type="ORF">SMRZ_LOCUS22550</name>
</gene>
<reference evidence="2 3" key="1">
    <citation type="submission" date="2018-11" db="EMBL/GenBank/DDBJ databases">
        <authorList>
            <consortium name="Pathogen Informatics"/>
        </authorList>
    </citation>
    <scope>NUCLEOTIDE SEQUENCE [LARGE SCALE GENOMIC DNA]</scope>
    <source>
        <strain evidence="2 3">Zambia</strain>
    </source>
</reference>
<evidence type="ECO:0000256" key="1">
    <source>
        <dbReference type="SAM" id="MobiDB-lite"/>
    </source>
</evidence>
<dbReference type="Gene3D" id="2.30.30.100">
    <property type="match status" value="1"/>
</dbReference>
<proteinExistence type="predicted"/>
<sequence>MNQLIDQLNDIKLGIKLSLITNAQYRYEGLLAGINLIDNTIILKNVKFFGYENRIPPNNNKENHDPNYDPDQQNNKIPKIGTIFDSITFWISSINQIYPLNQYKLNQKLMMKTNSSMRSQEQRSKQHTNLMDSGWQWNPGRAFRPIWDSSAGCTCISELMFTLGLELSAVRFKRHRCYAPRNQRHLMGISSFKNKPTTEESLNVNNCRDSSNQRTVHQPRILNSYSRRSRNVKPLLKQRNYMPMFQVVPHPGNFYKFGYPLTVQNPPFRLLNNSIPPKFGHLGSRYLKKQQNRPMRIPNSSYRQHIQSSVNPYGMYVYLSPEMATTMQQRSTSFMAPRFKGTRRRVTERKSKRSNPKVLSEEIDCTKPYDFEMANAELEAELAKMNLNTDEDSVSQENSEVDQTVGERSIPSTAANNVSILQTNPNTSSGESPSGVVSSTTANITNVLISENKRSSESKETLSKGEYYVQEKCFYDQISRSDGRPNGRRKYKKSISNHYDIGRKSNTNDTITRINQVSSSKRERLLNFETFGPMATRRLYWPQRKSSSVPRHLLVSASA</sequence>